<name>A0A9X7Z5N0_9BACL</name>
<dbReference type="GO" id="GO:0016757">
    <property type="term" value="F:glycosyltransferase activity"/>
    <property type="evidence" value="ECO:0007669"/>
    <property type="project" value="InterPro"/>
</dbReference>
<reference evidence="2 3" key="1">
    <citation type="submission" date="2021-02" db="EMBL/GenBank/DDBJ databases">
        <title>Alicyclobacillus curvatus sp. nov. and Alicyclobacillus mengziensis sp. nov., two acidophilic bacteria isolated from acid mine drainage.</title>
        <authorList>
            <person name="Huang Y."/>
        </authorList>
    </citation>
    <scope>NUCLEOTIDE SEQUENCE [LARGE SCALE GENOMIC DNA]</scope>
    <source>
        <strain evidence="2 3">S30H14</strain>
    </source>
</reference>
<dbReference type="Gene3D" id="3.40.50.2000">
    <property type="entry name" value="Glycogen Phosphorylase B"/>
    <property type="match status" value="2"/>
</dbReference>
<gene>
    <name evidence="2" type="ORF">JZ786_12710</name>
</gene>
<feature type="domain" description="Glycosyl transferase family 1" evidence="1">
    <location>
        <begin position="187"/>
        <end position="335"/>
    </location>
</feature>
<dbReference type="Pfam" id="PF00534">
    <property type="entry name" value="Glycos_transf_1"/>
    <property type="match status" value="1"/>
</dbReference>
<protein>
    <submittedName>
        <fullName evidence="2">Glycosyltransferase</fullName>
    </submittedName>
</protein>
<dbReference type="InterPro" id="IPR001296">
    <property type="entry name" value="Glyco_trans_1"/>
</dbReference>
<keyword evidence="3" id="KW-1185">Reference proteome</keyword>
<dbReference type="CDD" id="cd03811">
    <property type="entry name" value="GT4_GT28_WabH-like"/>
    <property type="match status" value="1"/>
</dbReference>
<proteinExistence type="predicted"/>
<evidence type="ECO:0000313" key="2">
    <source>
        <dbReference type="EMBL" id="QSO45440.1"/>
    </source>
</evidence>
<organism evidence="2 3">
    <name type="scientific">Alicyclobacillus mengziensis</name>
    <dbReference type="NCBI Taxonomy" id="2931921"/>
    <lineage>
        <taxon>Bacteria</taxon>
        <taxon>Bacillati</taxon>
        <taxon>Bacillota</taxon>
        <taxon>Bacilli</taxon>
        <taxon>Bacillales</taxon>
        <taxon>Alicyclobacillaceae</taxon>
        <taxon>Alicyclobacillus</taxon>
    </lineage>
</organism>
<dbReference type="PANTHER" id="PTHR12526:SF637">
    <property type="entry name" value="GLYCOSYLTRANSFERASE EPSF-RELATED"/>
    <property type="match status" value="1"/>
</dbReference>
<dbReference type="EMBL" id="CP071182">
    <property type="protein sequence ID" value="QSO45440.1"/>
    <property type="molecule type" value="Genomic_DNA"/>
</dbReference>
<accession>A0A9X7Z5N0</accession>
<evidence type="ECO:0000259" key="1">
    <source>
        <dbReference type="Pfam" id="PF00534"/>
    </source>
</evidence>
<sequence>MNVLIVMPLGKFGGGAEQMLATYINGSHDKKSISLHFLFLSDGDLASGVRRLGYPVEVLNAGRLREFGRWVHTQYKIGKIMDRWEIQSVLAWMPKAGLYLVWAVRTRRVPVLMWRHDIPFQIGRIDRWTLRLARVRAVACSSTTAKTAFQNCLSRVPARTIHPGASRLLFDYQVVSQIRRVALDGRRGPIVGTIARLQPWKRIDLLIKATAVLKAAFPELRVVIVGGESHGFSRGYGDELRRLARNLLGDSVFFAGEQRQVGNWIEAMDVFVLPSASEPFGIVLVEAMAAGKPVIACAGGGPEEIITKDVVGKILPPSPTPEQMSDAIKNLLDPNVLNRAHRVNVQVASRFSPQTMISQIDAWLEAST</sequence>
<dbReference type="RefSeq" id="WP_206654808.1">
    <property type="nucleotide sequence ID" value="NZ_CP071182.1"/>
</dbReference>
<dbReference type="Proteomes" id="UP000663505">
    <property type="component" value="Chromosome"/>
</dbReference>
<dbReference type="KEGG" id="afx:JZ786_12710"/>
<evidence type="ECO:0000313" key="3">
    <source>
        <dbReference type="Proteomes" id="UP000663505"/>
    </source>
</evidence>
<dbReference type="PANTHER" id="PTHR12526">
    <property type="entry name" value="GLYCOSYLTRANSFERASE"/>
    <property type="match status" value="1"/>
</dbReference>
<dbReference type="SUPFAM" id="SSF53756">
    <property type="entry name" value="UDP-Glycosyltransferase/glycogen phosphorylase"/>
    <property type="match status" value="1"/>
</dbReference>
<dbReference type="AlphaFoldDB" id="A0A9X7Z5N0"/>